<feature type="compositionally biased region" description="Polar residues" evidence="1">
    <location>
        <begin position="86"/>
        <end position="98"/>
    </location>
</feature>
<feature type="compositionally biased region" description="Gly residues" evidence="1">
    <location>
        <begin position="374"/>
        <end position="386"/>
    </location>
</feature>
<dbReference type="Pfam" id="PF12510">
    <property type="entry name" value="Smoothelin"/>
    <property type="match status" value="1"/>
</dbReference>
<feature type="domain" description="Smoothelin" evidence="2">
    <location>
        <begin position="272"/>
        <end position="308"/>
    </location>
</feature>
<gene>
    <name evidence="3" type="ORF">FJT64_009778</name>
</gene>
<feature type="compositionally biased region" description="Basic and acidic residues" evidence="1">
    <location>
        <begin position="726"/>
        <end position="737"/>
    </location>
</feature>
<feature type="compositionally biased region" description="Pro residues" evidence="1">
    <location>
        <begin position="819"/>
        <end position="833"/>
    </location>
</feature>
<feature type="compositionally biased region" description="Low complexity" evidence="1">
    <location>
        <begin position="1044"/>
        <end position="1102"/>
    </location>
</feature>
<keyword evidence="4" id="KW-1185">Reference proteome</keyword>
<feature type="region of interest" description="Disordered" evidence="1">
    <location>
        <begin position="314"/>
        <end position="410"/>
    </location>
</feature>
<feature type="compositionally biased region" description="Low complexity" evidence="1">
    <location>
        <begin position="1197"/>
        <end position="1215"/>
    </location>
</feature>
<feature type="compositionally biased region" description="Gly residues" evidence="1">
    <location>
        <begin position="914"/>
        <end position="926"/>
    </location>
</feature>
<feature type="compositionally biased region" description="Pro residues" evidence="1">
    <location>
        <begin position="599"/>
        <end position="610"/>
    </location>
</feature>
<feature type="compositionally biased region" description="Basic and acidic residues" evidence="1">
    <location>
        <begin position="629"/>
        <end position="645"/>
    </location>
</feature>
<feature type="compositionally biased region" description="Low complexity" evidence="1">
    <location>
        <begin position="505"/>
        <end position="517"/>
    </location>
</feature>
<feature type="region of interest" description="Disordered" evidence="1">
    <location>
        <begin position="801"/>
        <end position="1269"/>
    </location>
</feature>
<organism evidence="3 4">
    <name type="scientific">Amphibalanus amphitrite</name>
    <name type="common">Striped barnacle</name>
    <name type="synonym">Balanus amphitrite</name>
    <dbReference type="NCBI Taxonomy" id="1232801"/>
    <lineage>
        <taxon>Eukaryota</taxon>
        <taxon>Metazoa</taxon>
        <taxon>Ecdysozoa</taxon>
        <taxon>Arthropoda</taxon>
        <taxon>Crustacea</taxon>
        <taxon>Multicrustacea</taxon>
        <taxon>Cirripedia</taxon>
        <taxon>Thoracica</taxon>
        <taxon>Thoracicalcarea</taxon>
        <taxon>Balanomorpha</taxon>
        <taxon>Balanoidea</taxon>
        <taxon>Balanidae</taxon>
        <taxon>Amphibalaninae</taxon>
        <taxon>Amphibalanus</taxon>
    </lineage>
</organism>
<feature type="compositionally biased region" description="Low complexity" evidence="1">
    <location>
        <begin position="996"/>
        <end position="1034"/>
    </location>
</feature>
<feature type="compositionally biased region" description="Polar residues" evidence="1">
    <location>
        <begin position="136"/>
        <end position="147"/>
    </location>
</feature>
<evidence type="ECO:0000256" key="1">
    <source>
        <dbReference type="SAM" id="MobiDB-lite"/>
    </source>
</evidence>
<feature type="compositionally biased region" description="Low complexity" evidence="1">
    <location>
        <begin position="646"/>
        <end position="655"/>
    </location>
</feature>
<feature type="compositionally biased region" description="Low complexity" evidence="1">
    <location>
        <begin position="587"/>
        <end position="598"/>
    </location>
</feature>
<sequence>MVVQRREIASSIRDRMKIYDTEMERQKRKHSDGSPPSTLVHTKSPMVQRRSSAGRFAHRSSASRSKDDDDSRIPLRKTAPGGSAGGTTRSALRTTQPRATPDDEPQKLQATHRVTGDVSDRENQQIGETERRLQPVSPTATDGQTARRSADTASFLGDRSKVTGIRDVLSRMDASNSEVASPDDAARSLLNKFLGAQVMMTGMESMMAQSASSQSVTTSGTGQRPTTSVRSQRSQFRACRDQDGQWQTQAAMSASASKTPSATEAVVVCGVNISEVTDQDKLHEMLEQCDNFDERKKIRARLMVLMQEAKARREQVQRRRLQHQQQRDGGSVSAHGECHEQQEPEAAPPPPPAGLLPLVYSQLTNSLRRDGSGSSTGAGGLTGFGPGAAADSGTESGEDVPGGELSHFMDGLQTSLSGSELAAPPRLVSDVVDALAKLKASLSAGPAAAGSQETIDIQRLVGGATRPVELMTLIDRLQMSLQPLTGGGRPAGLAPAPTAPPPPSAATAPTVPTAPTLQQRLPPAGRGILRRQRRPHTVGITREEFSEIRRSLDAAEALKAQETANTGEWPPPPPPTDPTPWRRRLSAAPTPQQQQQPSEPQPAPFVPKAPPVSARSVLAGWRRPLRYVRRADRPHTIGTTEEHAAAVRAALAYYHAEQEMDQQDSSEDPPAQAEVEAPPPPPLSSQRPGLGALRRQASVDDGSSPDFPQPQSATVHEANRQFASRDASRVCRADGGDAPRPAPEAATSEAPVGAPAAPPAGPRPVGSRSSLASFLTKQMTKEYLEDSRIVSKEQVIGSRLFSHQQAAARQDSEQTAPPAVSPEPPEVTAPSPEPEPELEPEPEPAAGLTRNPTLLDAGQRRARFFCGSMPSSECPPHPPACADWSPYETSERPTTVTPPPSRQMSLEVSPPSGQSGGAPVVGGGGRLPWARTGSSADRPGAGRPPWARGPRLEKADSVSGGPALADAAQRERPPWQRRQASLPPDPARGADERQGTAWWQQRQTSTTQIQASTTQQRTFTTQQGAFTTQQTGYTEQQRKNRWVPAPQQGPQLPPQAQETQQSQHTQQLQQTQQSQQVQHMQQSQQYVSQQQSVQQTEQRTVSPLPPASAIPAAESSLRQALSAALPSAQMALSSVETPAERPAWSSPGPVRRAATVSSEPSEPPPAPRPAQLTRSLPGGALQRLVQSANSAVQKTQASRVASSPTTSAAPADPRSYQPPPLPKTRFSAAGEPTPRPVADRRSYQPPPLPKTRFSADGEPTRVASRLPAGQPAVLAAAGQEAAAGRREVTGCSGAAARIW</sequence>
<evidence type="ECO:0000313" key="4">
    <source>
        <dbReference type="Proteomes" id="UP000440578"/>
    </source>
</evidence>
<feature type="region of interest" description="Disordered" evidence="1">
    <location>
        <begin position="562"/>
        <end position="773"/>
    </location>
</feature>
<feature type="compositionally biased region" description="Polar residues" evidence="1">
    <location>
        <begin position="224"/>
        <end position="235"/>
    </location>
</feature>
<dbReference type="OrthoDB" id="6381429at2759"/>
<comment type="caution">
    <text evidence="3">The sequence shown here is derived from an EMBL/GenBank/DDBJ whole genome shotgun (WGS) entry which is preliminary data.</text>
</comment>
<feature type="compositionally biased region" description="Basic and acidic residues" evidence="1">
    <location>
        <begin position="114"/>
        <end position="133"/>
    </location>
</feature>
<feature type="region of interest" description="Disordered" evidence="1">
    <location>
        <begin position="207"/>
        <end position="257"/>
    </location>
</feature>
<dbReference type="InterPro" id="IPR022189">
    <property type="entry name" value="SMTN"/>
</dbReference>
<proteinExistence type="predicted"/>
<feature type="compositionally biased region" description="Basic and acidic residues" evidence="1">
    <location>
        <begin position="64"/>
        <end position="73"/>
    </location>
</feature>
<feature type="compositionally biased region" description="Polar residues" evidence="1">
    <location>
        <begin position="244"/>
        <end position="257"/>
    </location>
</feature>
<protein>
    <recommendedName>
        <fullName evidence="2">Smoothelin domain-containing protein</fullName>
    </recommendedName>
</protein>
<evidence type="ECO:0000313" key="3">
    <source>
        <dbReference type="EMBL" id="KAF0292208.1"/>
    </source>
</evidence>
<dbReference type="Proteomes" id="UP000440578">
    <property type="component" value="Unassembled WGS sequence"/>
</dbReference>
<dbReference type="EMBL" id="VIIS01001829">
    <property type="protein sequence ID" value="KAF0292208.1"/>
    <property type="molecule type" value="Genomic_DNA"/>
</dbReference>
<feature type="compositionally biased region" description="Polar residues" evidence="1">
    <location>
        <begin position="1184"/>
        <end position="1196"/>
    </location>
</feature>
<name>A0A6A4VPV9_AMPAM</name>
<evidence type="ECO:0000259" key="2">
    <source>
        <dbReference type="Pfam" id="PF12510"/>
    </source>
</evidence>
<feature type="compositionally biased region" description="Pro residues" evidence="1">
    <location>
        <begin position="569"/>
        <end position="578"/>
    </location>
</feature>
<reference evidence="3 4" key="1">
    <citation type="submission" date="2019-07" db="EMBL/GenBank/DDBJ databases">
        <title>Draft genome assembly of a fouling barnacle, Amphibalanus amphitrite (Darwin, 1854): The first reference genome for Thecostraca.</title>
        <authorList>
            <person name="Kim W."/>
        </authorList>
    </citation>
    <scope>NUCLEOTIDE SEQUENCE [LARGE SCALE GENOMIC DNA]</scope>
    <source>
        <strain evidence="3">SNU_AA5</strain>
        <tissue evidence="3">Soma without cirri and trophi</tissue>
    </source>
</reference>
<feature type="region of interest" description="Disordered" evidence="1">
    <location>
        <begin position="1"/>
        <end position="155"/>
    </location>
</feature>
<feature type="compositionally biased region" description="Low complexity" evidence="1">
    <location>
        <begin position="936"/>
        <end position="949"/>
    </location>
</feature>
<feature type="region of interest" description="Disordered" evidence="1">
    <location>
        <begin position="484"/>
        <end position="545"/>
    </location>
</feature>
<feature type="compositionally biased region" description="Basic and acidic residues" evidence="1">
    <location>
        <begin position="1"/>
        <end position="25"/>
    </location>
</feature>
<feature type="compositionally biased region" description="Low complexity" evidence="1">
    <location>
        <begin position="207"/>
        <end position="223"/>
    </location>
</feature>
<accession>A0A6A4VPV9</accession>